<organism evidence="1 2">
    <name type="scientific">Fusobacterium mortiferum ATCC 9817</name>
    <dbReference type="NCBI Taxonomy" id="469616"/>
    <lineage>
        <taxon>Bacteria</taxon>
        <taxon>Fusobacteriati</taxon>
        <taxon>Fusobacteriota</taxon>
        <taxon>Fusobacteriia</taxon>
        <taxon>Fusobacteriales</taxon>
        <taxon>Fusobacteriaceae</taxon>
        <taxon>Fusobacterium</taxon>
    </lineage>
</organism>
<reference evidence="2" key="1">
    <citation type="journal article" date="2018" name="MSphere">
        <title>Fusobacterium Genomics Using MinION and Illumina Sequencing Enables Genome Completion and Correction.</title>
        <authorList>
            <person name="Todd S.M."/>
            <person name="Settlage R.E."/>
            <person name="Lahmers K.K."/>
            <person name="Slade D.J."/>
        </authorList>
    </citation>
    <scope>NUCLEOTIDE SEQUENCE [LARGE SCALE GENOMIC DNA]</scope>
    <source>
        <strain evidence="2">ATCC 9817</strain>
    </source>
</reference>
<dbReference type="GeneID" id="62763811"/>
<proteinExistence type="predicted"/>
<gene>
    <name evidence="1" type="ORF">C4N19_09735</name>
</gene>
<accession>A0ABN5JBQ6</accession>
<dbReference type="Proteomes" id="UP000240258">
    <property type="component" value="Chromosome"/>
</dbReference>
<keyword evidence="2" id="KW-1185">Reference proteome</keyword>
<name>A0ABN5JBQ6_FUSMR</name>
<evidence type="ECO:0000313" key="2">
    <source>
        <dbReference type="Proteomes" id="UP000240258"/>
    </source>
</evidence>
<dbReference type="EMBL" id="CP028102">
    <property type="protein sequence ID" value="AVQ19354.1"/>
    <property type="molecule type" value="Genomic_DNA"/>
</dbReference>
<protein>
    <submittedName>
        <fullName evidence="1">Uncharacterized protein</fullName>
    </submittedName>
</protein>
<sequence>MTLKEKRKKYLEEKLKNREIDIKFFIASICEEIKNKKEHIEDEYIKTVEENFRVSIYDKDIKSVDDDVLDRLEKAVNSIDFGEYYIIFNNFNDSGRLYEVYFSINFKSEDKENIISQNKKKSLFDKIRSWLYEQTSKEKRN</sequence>
<evidence type="ECO:0000313" key="1">
    <source>
        <dbReference type="EMBL" id="AVQ19354.1"/>
    </source>
</evidence>
<dbReference type="RefSeq" id="WP_005885414.1">
    <property type="nucleotide sequence ID" value="NZ_CP028102.1"/>
</dbReference>